<protein>
    <submittedName>
        <fullName evidence="1">Uncharacterized protein</fullName>
    </submittedName>
</protein>
<dbReference type="AlphaFoldDB" id="A0AAE0ZHS8"/>
<sequence>MSCPSKHLTAAVDANCPRILATAIRKNPLPCPLQHLKTTYNSGRKLYKDISHSHQKEPLSCHLSILTTYSSGGKLYKNISHSHQKEPLSCSPQHLTTYSSGVKLYKDISHSHQKEPLSCSP</sequence>
<reference evidence="1" key="1">
    <citation type="journal article" date="2023" name="G3 (Bethesda)">
        <title>A reference genome for the long-term kleptoplast-retaining sea slug Elysia crispata morphotype clarki.</title>
        <authorList>
            <person name="Eastman K.E."/>
            <person name="Pendleton A.L."/>
            <person name="Shaikh M.A."/>
            <person name="Suttiyut T."/>
            <person name="Ogas R."/>
            <person name="Tomko P."/>
            <person name="Gavelis G."/>
            <person name="Widhalm J.R."/>
            <person name="Wisecaver J.H."/>
        </authorList>
    </citation>
    <scope>NUCLEOTIDE SEQUENCE</scope>
    <source>
        <strain evidence="1">ECLA1</strain>
    </source>
</reference>
<evidence type="ECO:0000313" key="2">
    <source>
        <dbReference type="Proteomes" id="UP001283361"/>
    </source>
</evidence>
<accession>A0AAE0ZHS8</accession>
<organism evidence="1 2">
    <name type="scientific">Elysia crispata</name>
    <name type="common">lettuce slug</name>
    <dbReference type="NCBI Taxonomy" id="231223"/>
    <lineage>
        <taxon>Eukaryota</taxon>
        <taxon>Metazoa</taxon>
        <taxon>Spiralia</taxon>
        <taxon>Lophotrochozoa</taxon>
        <taxon>Mollusca</taxon>
        <taxon>Gastropoda</taxon>
        <taxon>Heterobranchia</taxon>
        <taxon>Euthyneura</taxon>
        <taxon>Panpulmonata</taxon>
        <taxon>Sacoglossa</taxon>
        <taxon>Placobranchoidea</taxon>
        <taxon>Plakobranchidae</taxon>
        <taxon>Elysia</taxon>
    </lineage>
</organism>
<keyword evidence="2" id="KW-1185">Reference proteome</keyword>
<proteinExistence type="predicted"/>
<dbReference type="Proteomes" id="UP001283361">
    <property type="component" value="Unassembled WGS sequence"/>
</dbReference>
<dbReference type="EMBL" id="JAWDGP010003984">
    <property type="protein sequence ID" value="KAK3769001.1"/>
    <property type="molecule type" value="Genomic_DNA"/>
</dbReference>
<name>A0AAE0ZHS8_9GAST</name>
<comment type="caution">
    <text evidence="1">The sequence shown here is derived from an EMBL/GenBank/DDBJ whole genome shotgun (WGS) entry which is preliminary data.</text>
</comment>
<evidence type="ECO:0000313" key="1">
    <source>
        <dbReference type="EMBL" id="KAK3769001.1"/>
    </source>
</evidence>
<gene>
    <name evidence="1" type="ORF">RRG08_036745</name>
</gene>